<keyword evidence="8" id="KW-1185">Reference proteome</keyword>
<name>A0A3P7NY44_9FIRM</name>
<proteinExistence type="inferred from homology"/>
<evidence type="ECO:0000313" key="7">
    <source>
        <dbReference type="EMBL" id="VDN48134.1"/>
    </source>
</evidence>
<dbReference type="PROSITE" id="PS50885">
    <property type="entry name" value="HAMP"/>
    <property type="match status" value="1"/>
</dbReference>
<feature type="transmembrane region" description="Helical" evidence="4">
    <location>
        <begin position="333"/>
        <end position="354"/>
    </location>
</feature>
<dbReference type="OrthoDB" id="9760371at2"/>
<keyword evidence="4" id="KW-0472">Membrane</keyword>
<dbReference type="Gene3D" id="6.10.340.10">
    <property type="match status" value="1"/>
</dbReference>
<dbReference type="PANTHER" id="PTHR32089:SF112">
    <property type="entry name" value="LYSOZYME-LIKE PROTEIN-RELATED"/>
    <property type="match status" value="1"/>
</dbReference>
<protein>
    <recommendedName>
        <fullName evidence="9">Methyl-accepting chemotaxis protein</fullName>
    </recommendedName>
</protein>
<dbReference type="EMBL" id="LR130778">
    <property type="protein sequence ID" value="VDN48134.1"/>
    <property type="molecule type" value="Genomic_DNA"/>
</dbReference>
<evidence type="ECO:0000256" key="4">
    <source>
        <dbReference type="SAM" id="Phobius"/>
    </source>
</evidence>
<dbReference type="AlphaFoldDB" id="A0A3P7NY44"/>
<dbReference type="SMART" id="SM00304">
    <property type="entry name" value="HAMP"/>
    <property type="match status" value="1"/>
</dbReference>
<keyword evidence="1 3" id="KW-0807">Transducer</keyword>
<organism evidence="7 8">
    <name type="scientific">Petrocella atlantisensis</name>
    <dbReference type="NCBI Taxonomy" id="2173034"/>
    <lineage>
        <taxon>Bacteria</taxon>
        <taxon>Bacillati</taxon>
        <taxon>Bacillota</taxon>
        <taxon>Clostridia</taxon>
        <taxon>Lachnospirales</taxon>
        <taxon>Vallitaleaceae</taxon>
        <taxon>Petrocella</taxon>
    </lineage>
</organism>
<feature type="domain" description="HAMP" evidence="6">
    <location>
        <begin position="351"/>
        <end position="403"/>
    </location>
</feature>
<dbReference type="Pfam" id="PF00015">
    <property type="entry name" value="MCPsignal"/>
    <property type="match status" value="1"/>
</dbReference>
<keyword evidence="4" id="KW-0812">Transmembrane</keyword>
<dbReference type="Gene3D" id="1.10.287.950">
    <property type="entry name" value="Methyl-accepting chemotaxis protein"/>
    <property type="match status" value="1"/>
</dbReference>
<accession>A0A3P7NY44</accession>
<gene>
    <name evidence="7" type="ORF">PATL70BA_2242</name>
</gene>
<dbReference type="Proteomes" id="UP000279029">
    <property type="component" value="Chromosome"/>
</dbReference>
<dbReference type="SUPFAM" id="SSF58104">
    <property type="entry name" value="Methyl-accepting chemotaxis protein (MCP) signaling domain"/>
    <property type="match status" value="1"/>
</dbReference>
<dbReference type="PROSITE" id="PS50111">
    <property type="entry name" value="CHEMOTAXIS_TRANSDUC_2"/>
    <property type="match status" value="1"/>
</dbReference>
<dbReference type="SMART" id="SM00283">
    <property type="entry name" value="MA"/>
    <property type="match status" value="1"/>
</dbReference>
<comment type="similarity">
    <text evidence="2">Belongs to the methyl-accepting chemotaxis (MCP) protein family.</text>
</comment>
<sequence length="708" mass="78064">MKTEKKMFTKQVKATAVNQEIRMNESMSIKFKLTLSHVLISIIPIAIVAVLLFTNGKDSILEEVQKANLALADQVTEQANLKLDAIDSDSNLFLFNVKIGQLVSRSPEDYDNTFTFIQDRRDNIRTLYVSLNVSKPELKTVAFIKENEIIDYSNIDFINDPSFIENFMASDERTQILESGSQPYWSYGKYDTSDLFLYKTVANVYDMTKPSVMMLVVDPSYLTKILDPEKLGEGAKMSIVDMNGQVVVSSDETLEVGSMIGISQELMGNAMQSIEQSEEEVPHANGSFVTSNQVSSETMVVFKELKNGWMYVAEIPTATIYGGINNMKTQATIIVLFCFVLAVVIGLLLAFNIAKPIDYIRRKMKAVEQGDLTVRSAIKGKYEIGQLSNSFNAMTETMAQIIKETGEITSEVAIDSEELKSIASHSALASKEVIEAVESLSEGATEQAHDSERAVEVIKELVTEMNKTEESFNEVVRVTTRTKKTSVEASSTIDDLNATTTETIVLFNDIKRDMSQLTMQFKEILGIIDMINAISSQTNLLALNAAIEAARAGDAGKGFAVVADEVRKLANQSSEAAKSISAIVTNINTATQKTSNMIESGEAIYQRQEEAAKNTGTTFAEIVKDMDSIIHEVDNVYILLFGLEEIEQKATDSINSIAAVAQQSAAAIEEVLGTGEEQTASAEHLSEMAYKLSQVIEKMDNNIKNFQV</sequence>
<dbReference type="InterPro" id="IPR003660">
    <property type="entry name" value="HAMP_dom"/>
</dbReference>
<dbReference type="GO" id="GO:0007165">
    <property type="term" value="P:signal transduction"/>
    <property type="evidence" value="ECO:0007669"/>
    <property type="project" value="UniProtKB-KW"/>
</dbReference>
<evidence type="ECO:0000259" key="6">
    <source>
        <dbReference type="PROSITE" id="PS50885"/>
    </source>
</evidence>
<dbReference type="KEGG" id="cbar:PATL70BA_2242"/>
<evidence type="ECO:0000256" key="2">
    <source>
        <dbReference type="ARBA" id="ARBA00029447"/>
    </source>
</evidence>
<evidence type="ECO:0000256" key="3">
    <source>
        <dbReference type="PROSITE-ProRule" id="PRU00284"/>
    </source>
</evidence>
<dbReference type="CDD" id="cd18774">
    <property type="entry name" value="PDC2_HK_sensor"/>
    <property type="match status" value="1"/>
</dbReference>
<feature type="transmembrane region" description="Helical" evidence="4">
    <location>
        <begin position="33"/>
        <end position="53"/>
    </location>
</feature>
<evidence type="ECO:0000256" key="1">
    <source>
        <dbReference type="ARBA" id="ARBA00023224"/>
    </source>
</evidence>
<dbReference type="GO" id="GO:0016020">
    <property type="term" value="C:membrane"/>
    <property type="evidence" value="ECO:0007669"/>
    <property type="project" value="InterPro"/>
</dbReference>
<dbReference type="Pfam" id="PF00672">
    <property type="entry name" value="HAMP"/>
    <property type="match status" value="1"/>
</dbReference>
<evidence type="ECO:0000259" key="5">
    <source>
        <dbReference type="PROSITE" id="PS50111"/>
    </source>
</evidence>
<evidence type="ECO:0008006" key="9">
    <source>
        <dbReference type="Google" id="ProtNLM"/>
    </source>
</evidence>
<feature type="domain" description="Methyl-accepting transducer" evidence="5">
    <location>
        <begin position="422"/>
        <end position="679"/>
    </location>
</feature>
<evidence type="ECO:0000313" key="8">
    <source>
        <dbReference type="Proteomes" id="UP000279029"/>
    </source>
</evidence>
<keyword evidence="4" id="KW-1133">Transmembrane helix</keyword>
<dbReference type="CDD" id="cd06225">
    <property type="entry name" value="HAMP"/>
    <property type="match status" value="1"/>
</dbReference>
<reference evidence="7 8" key="1">
    <citation type="submission" date="2018-09" db="EMBL/GenBank/DDBJ databases">
        <authorList>
            <person name="Postec A."/>
        </authorList>
    </citation>
    <scope>NUCLEOTIDE SEQUENCE [LARGE SCALE GENOMIC DNA]</scope>
    <source>
        <strain evidence="7">70B-A</strain>
    </source>
</reference>
<dbReference type="RefSeq" id="WP_125137315.1">
    <property type="nucleotide sequence ID" value="NZ_LR130778.1"/>
</dbReference>
<dbReference type="PANTHER" id="PTHR32089">
    <property type="entry name" value="METHYL-ACCEPTING CHEMOTAXIS PROTEIN MCPB"/>
    <property type="match status" value="1"/>
</dbReference>
<dbReference type="InterPro" id="IPR004089">
    <property type="entry name" value="MCPsignal_dom"/>
</dbReference>